<comment type="subunit">
    <text evidence="2">Homotetramer.</text>
</comment>
<dbReference type="STRING" id="32264.T1KWK7"/>
<proteinExistence type="inferred from homology"/>
<evidence type="ECO:0000256" key="4">
    <source>
        <dbReference type="ARBA" id="ARBA00023002"/>
    </source>
</evidence>
<dbReference type="HOGENOM" id="CLU_010194_1_1_1"/>
<dbReference type="GO" id="GO:0050038">
    <property type="term" value="F:L-xylulose reductase (NADPH) activity"/>
    <property type="evidence" value="ECO:0007669"/>
    <property type="project" value="TreeGrafter"/>
</dbReference>
<dbReference type="Gene3D" id="3.40.50.720">
    <property type="entry name" value="NAD(P)-binding Rossmann-like Domain"/>
    <property type="match status" value="1"/>
</dbReference>
<dbReference type="GO" id="GO:0005997">
    <property type="term" value="P:xylulose metabolic process"/>
    <property type="evidence" value="ECO:0007669"/>
    <property type="project" value="TreeGrafter"/>
</dbReference>
<protein>
    <recommendedName>
        <fullName evidence="7">L-xylulose reductase</fullName>
    </recommendedName>
</protein>
<dbReference type="PRINTS" id="PR00081">
    <property type="entry name" value="GDHRDH"/>
</dbReference>
<keyword evidence="6" id="KW-1185">Reference proteome</keyword>
<dbReference type="eggNOG" id="KOG1207">
    <property type="taxonomic scope" value="Eukaryota"/>
</dbReference>
<dbReference type="FunFam" id="3.40.50.720:FF:000214">
    <property type="entry name" value="L-xylulose reductase"/>
    <property type="match status" value="1"/>
</dbReference>
<evidence type="ECO:0000256" key="2">
    <source>
        <dbReference type="ARBA" id="ARBA00011881"/>
    </source>
</evidence>
<dbReference type="GO" id="GO:0006006">
    <property type="term" value="P:glucose metabolic process"/>
    <property type="evidence" value="ECO:0007669"/>
    <property type="project" value="TreeGrafter"/>
</dbReference>
<dbReference type="GO" id="GO:0004090">
    <property type="term" value="F:carbonyl reductase (NADPH) activity"/>
    <property type="evidence" value="ECO:0007669"/>
    <property type="project" value="TreeGrafter"/>
</dbReference>
<sequence length="244" mass="26492">MDISFKGKRALVTGAGRGIGRDTVKRLVKLGAHVVALSKTKENLDTLKAEIPEVEVVQCDLANWEETRKAVSSLETIDLLVNNAAYAKLDPIGEVDEKTCDLHFDINVKSIINVTQEVIKKLKAAGKPGSIVNVSSQAGMVALQDHVAYCASKGAVDQITRVSALELGPFNIRCNSVNPTVVETDMGKRGWADPAKRQWMMEKIPLRRFADVDDVVDTIVYLLSDRSAMINGVILPVDGGFTAC</sequence>
<dbReference type="InterPro" id="IPR036291">
    <property type="entry name" value="NAD(P)-bd_dom_sf"/>
</dbReference>
<organism evidence="5 6">
    <name type="scientific">Tetranychus urticae</name>
    <name type="common">Two-spotted spider mite</name>
    <dbReference type="NCBI Taxonomy" id="32264"/>
    <lineage>
        <taxon>Eukaryota</taxon>
        <taxon>Metazoa</taxon>
        <taxon>Ecdysozoa</taxon>
        <taxon>Arthropoda</taxon>
        <taxon>Chelicerata</taxon>
        <taxon>Arachnida</taxon>
        <taxon>Acari</taxon>
        <taxon>Acariformes</taxon>
        <taxon>Trombidiformes</taxon>
        <taxon>Prostigmata</taxon>
        <taxon>Eleutherengona</taxon>
        <taxon>Raphignathae</taxon>
        <taxon>Tetranychoidea</taxon>
        <taxon>Tetranychidae</taxon>
        <taxon>Tetranychus</taxon>
    </lineage>
</organism>
<dbReference type="OMA" id="KDANTMF"/>
<dbReference type="Pfam" id="PF13561">
    <property type="entry name" value="adh_short_C2"/>
    <property type="match status" value="1"/>
</dbReference>
<dbReference type="Proteomes" id="UP000015104">
    <property type="component" value="Unassembled WGS sequence"/>
</dbReference>
<comment type="similarity">
    <text evidence="1">Belongs to the short-chain dehydrogenases/reductases (SDR) family.</text>
</comment>
<accession>T1KWK7</accession>
<dbReference type="PANTHER" id="PTHR44252:SF3">
    <property type="entry name" value="D-ERYTHRULOSE REDUCTASE-RELATED"/>
    <property type="match status" value="1"/>
</dbReference>
<dbReference type="InterPro" id="IPR002347">
    <property type="entry name" value="SDR_fam"/>
</dbReference>
<dbReference type="OrthoDB" id="1393670at2759"/>
<evidence type="ECO:0000313" key="5">
    <source>
        <dbReference type="EnsemblMetazoa" id="tetur24g01980.1"/>
    </source>
</evidence>
<dbReference type="PANTHER" id="PTHR44252">
    <property type="entry name" value="D-ERYTHRULOSE REDUCTASE"/>
    <property type="match status" value="1"/>
</dbReference>
<dbReference type="AlphaFoldDB" id="T1KWK7"/>
<keyword evidence="4" id="KW-0560">Oxidoreductase</keyword>
<gene>
    <name evidence="5" type="primary">107367979</name>
</gene>
<evidence type="ECO:0000313" key="6">
    <source>
        <dbReference type="Proteomes" id="UP000015104"/>
    </source>
</evidence>
<evidence type="ECO:0000256" key="3">
    <source>
        <dbReference type="ARBA" id="ARBA00022857"/>
    </source>
</evidence>
<name>T1KWK7_TETUR</name>
<dbReference type="KEGG" id="tut:107367979"/>
<evidence type="ECO:0000256" key="1">
    <source>
        <dbReference type="ARBA" id="ARBA00006484"/>
    </source>
</evidence>
<dbReference type="InterPro" id="IPR051737">
    <property type="entry name" value="L-xylulose/Carbonyl_redctase"/>
</dbReference>
<dbReference type="PRINTS" id="PR00080">
    <property type="entry name" value="SDRFAMILY"/>
</dbReference>
<dbReference type="EMBL" id="CAEY01000644">
    <property type="status" value="NOT_ANNOTATED_CDS"/>
    <property type="molecule type" value="Genomic_DNA"/>
</dbReference>
<dbReference type="EnsemblMetazoa" id="tetur24g01980.1">
    <property type="protein sequence ID" value="tetur24g01980.1"/>
    <property type="gene ID" value="tetur24g01980"/>
</dbReference>
<evidence type="ECO:0008006" key="7">
    <source>
        <dbReference type="Google" id="ProtNLM"/>
    </source>
</evidence>
<reference evidence="6" key="1">
    <citation type="submission" date="2011-08" db="EMBL/GenBank/DDBJ databases">
        <authorList>
            <person name="Rombauts S."/>
        </authorList>
    </citation>
    <scope>NUCLEOTIDE SEQUENCE</scope>
    <source>
        <strain evidence="6">London</strain>
    </source>
</reference>
<dbReference type="SUPFAM" id="SSF51735">
    <property type="entry name" value="NAD(P)-binding Rossmann-fold domains"/>
    <property type="match status" value="1"/>
</dbReference>
<keyword evidence="3" id="KW-0521">NADP</keyword>
<reference evidence="5" key="2">
    <citation type="submission" date="2015-06" db="UniProtKB">
        <authorList>
            <consortium name="EnsemblMetazoa"/>
        </authorList>
    </citation>
    <scope>IDENTIFICATION</scope>
</reference>